<gene>
    <name evidence="1" type="ORF">DSOL_2777</name>
</gene>
<organism evidence="1 2">
    <name type="scientific">Desulfosporosinus metallidurans</name>
    <dbReference type="NCBI Taxonomy" id="1888891"/>
    <lineage>
        <taxon>Bacteria</taxon>
        <taxon>Bacillati</taxon>
        <taxon>Bacillota</taxon>
        <taxon>Clostridia</taxon>
        <taxon>Eubacteriales</taxon>
        <taxon>Desulfitobacteriaceae</taxon>
        <taxon>Desulfosporosinus</taxon>
    </lineage>
</organism>
<keyword evidence="2" id="KW-1185">Reference proteome</keyword>
<sequence length="278" mass="30759">MLTEQLQDCSRFKESNYQIAMRSAIFSVDLMAIFGKKGQVMKESIIMEVPLPNVTLEEVFRAEGADYSKRSPRPSVVEIHNRILNQDARLVRPTAIWREFVISGVSEQELFLEGGPQLRSKLLVRVAGKAEKLLLYAMTIGSALDNAVLDYNNAGQILESFALDAAGSVFLSKSIMLAVRELEEKYKGVGMNTTFLLGPGHSYWSGLEDVRTIIEGLDAERIGINLTNSNLMIPRKSVALVMGVGKNLPNFQGKTHCDFCSLQKTCNMNKCGQDCGIS</sequence>
<reference evidence="1 2" key="1">
    <citation type="submission" date="2016-09" db="EMBL/GenBank/DDBJ databases">
        <title>Complete genome of Desulfosporosinus sp. OL.</title>
        <authorList>
            <person name="Mardanov A."/>
            <person name="Beletsky A."/>
            <person name="Panova A."/>
            <person name="Karnachuk O."/>
            <person name="Ravin N."/>
        </authorList>
    </citation>
    <scope>NUCLEOTIDE SEQUENCE [LARGE SCALE GENOMIC DNA]</scope>
    <source>
        <strain evidence="1 2">OL</strain>
    </source>
</reference>
<dbReference type="GO" id="GO:0008705">
    <property type="term" value="F:methionine synthase activity"/>
    <property type="evidence" value="ECO:0007669"/>
    <property type="project" value="InterPro"/>
</dbReference>
<evidence type="ECO:0000313" key="2">
    <source>
        <dbReference type="Proteomes" id="UP000186102"/>
    </source>
</evidence>
<dbReference type="InterPro" id="IPR037010">
    <property type="entry name" value="VitB12-dep_Met_synth_activ_sf"/>
</dbReference>
<dbReference type="STRING" id="1888891.DSOL_2777"/>
<name>A0A1Q8QUZ7_9FIRM</name>
<protein>
    <submittedName>
        <fullName evidence="1">Methionine synthase activation domain</fullName>
    </submittedName>
</protein>
<dbReference type="RefSeq" id="WP_345788388.1">
    <property type="nucleotide sequence ID" value="NZ_MLBF01000020.1"/>
</dbReference>
<comment type="caution">
    <text evidence="1">The sequence shown here is derived from an EMBL/GenBank/DDBJ whole genome shotgun (WGS) entry which is preliminary data.</text>
</comment>
<dbReference type="Gene3D" id="3.40.109.40">
    <property type="match status" value="1"/>
</dbReference>
<dbReference type="SUPFAM" id="SSF56507">
    <property type="entry name" value="Methionine synthase activation domain-like"/>
    <property type="match status" value="1"/>
</dbReference>
<evidence type="ECO:0000313" key="1">
    <source>
        <dbReference type="EMBL" id="OLN31167.1"/>
    </source>
</evidence>
<dbReference type="Proteomes" id="UP000186102">
    <property type="component" value="Unassembled WGS sequence"/>
</dbReference>
<proteinExistence type="predicted"/>
<accession>A0A1Q8QUZ7</accession>
<dbReference type="AlphaFoldDB" id="A0A1Q8QUZ7"/>
<dbReference type="EMBL" id="MLBF01000020">
    <property type="protein sequence ID" value="OLN31167.1"/>
    <property type="molecule type" value="Genomic_DNA"/>
</dbReference>